<comment type="caution">
    <text evidence="2">The sequence shown here is derived from an EMBL/GenBank/DDBJ whole genome shotgun (WGS) entry which is preliminary data.</text>
</comment>
<accession>A0AAV7MIG7</accession>
<name>A0AAV7MIG7_PLEWA</name>
<evidence type="ECO:0000256" key="1">
    <source>
        <dbReference type="SAM" id="MobiDB-lite"/>
    </source>
</evidence>
<protein>
    <submittedName>
        <fullName evidence="2">Uncharacterized protein</fullName>
    </submittedName>
</protein>
<sequence>MCKDGCKASVASTEQYAEENFNEDRALMVNLKQQKMGEKLDQKESVPDWTYPGGTAQSAGVEVKALRHAGSAAQGVGPQQPVRRLEAATGRRWEGKEDGARGEEVGERGEEVRERGEEVGERVEEVWEMNEEDED</sequence>
<evidence type="ECO:0000313" key="3">
    <source>
        <dbReference type="Proteomes" id="UP001066276"/>
    </source>
</evidence>
<reference evidence="2" key="1">
    <citation type="journal article" date="2022" name="bioRxiv">
        <title>Sequencing and chromosome-scale assembly of the giantPleurodeles waltlgenome.</title>
        <authorList>
            <person name="Brown T."/>
            <person name="Elewa A."/>
            <person name="Iarovenko S."/>
            <person name="Subramanian E."/>
            <person name="Araus A.J."/>
            <person name="Petzold A."/>
            <person name="Susuki M."/>
            <person name="Suzuki K.-i.T."/>
            <person name="Hayashi T."/>
            <person name="Toyoda A."/>
            <person name="Oliveira C."/>
            <person name="Osipova E."/>
            <person name="Leigh N.D."/>
            <person name="Simon A."/>
            <person name="Yun M.H."/>
        </authorList>
    </citation>
    <scope>NUCLEOTIDE SEQUENCE</scope>
    <source>
        <strain evidence="2">20211129_DDA</strain>
        <tissue evidence="2">Liver</tissue>
    </source>
</reference>
<feature type="compositionally biased region" description="Basic and acidic residues" evidence="1">
    <location>
        <begin position="83"/>
        <end position="122"/>
    </location>
</feature>
<dbReference type="AlphaFoldDB" id="A0AAV7MIG7"/>
<dbReference type="EMBL" id="JANPWB010000013">
    <property type="protein sequence ID" value="KAJ1103147.1"/>
    <property type="molecule type" value="Genomic_DNA"/>
</dbReference>
<feature type="region of interest" description="Disordered" evidence="1">
    <location>
        <begin position="69"/>
        <end position="122"/>
    </location>
</feature>
<gene>
    <name evidence="2" type="ORF">NDU88_000575</name>
</gene>
<keyword evidence="3" id="KW-1185">Reference proteome</keyword>
<proteinExistence type="predicted"/>
<evidence type="ECO:0000313" key="2">
    <source>
        <dbReference type="EMBL" id="KAJ1103147.1"/>
    </source>
</evidence>
<organism evidence="2 3">
    <name type="scientific">Pleurodeles waltl</name>
    <name type="common">Iberian ribbed newt</name>
    <dbReference type="NCBI Taxonomy" id="8319"/>
    <lineage>
        <taxon>Eukaryota</taxon>
        <taxon>Metazoa</taxon>
        <taxon>Chordata</taxon>
        <taxon>Craniata</taxon>
        <taxon>Vertebrata</taxon>
        <taxon>Euteleostomi</taxon>
        <taxon>Amphibia</taxon>
        <taxon>Batrachia</taxon>
        <taxon>Caudata</taxon>
        <taxon>Salamandroidea</taxon>
        <taxon>Salamandridae</taxon>
        <taxon>Pleurodelinae</taxon>
        <taxon>Pleurodeles</taxon>
    </lineage>
</organism>
<dbReference type="Proteomes" id="UP001066276">
    <property type="component" value="Chromosome 9"/>
</dbReference>